<evidence type="ECO:0000313" key="1">
    <source>
        <dbReference type="EMBL" id="MCW1884622.1"/>
    </source>
</evidence>
<organism evidence="1 2">
    <name type="scientific">Luteolibacter flavescens</name>
    <dbReference type="NCBI Taxonomy" id="1859460"/>
    <lineage>
        <taxon>Bacteria</taxon>
        <taxon>Pseudomonadati</taxon>
        <taxon>Verrucomicrobiota</taxon>
        <taxon>Verrucomicrobiia</taxon>
        <taxon>Verrucomicrobiales</taxon>
        <taxon>Verrucomicrobiaceae</taxon>
        <taxon>Luteolibacter</taxon>
    </lineage>
</organism>
<comment type="caution">
    <text evidence="1">The sequence shown here is derived from an EMBL/GenBank/DDBJ whole genome shotgun (WGS) entry which is preliminary data.</text>
</comment>
<dbReference type="InterPro" id="IPR053842">
    <property type="entry name" value="NikA-like"/>
</dbReference>
<name>A0ABT3FM21_9BACT</name>
<reference evidence="1 2" key="1">
    <citation type="submission" date="2022-10" db="EMBL/GenBank/DDBJ databases">
        <title>Luteolibacter flavescens strain MCCC 1K03193, whole genome shotgun sequencing project.</title>
        <authorList>
            <person name="Zhao G."/>
            <person name="Shen L."/>
        </authorList>
    </citation>
    <scope>NUCLEOTIDE SEQUENCE [LARGE SCALE GENOMIC DNA]</scope>
    <source>
        <strain evidence="1 2">MCCC 1K03193</strain>
    </source>
</reference>
<accession>A0ABT3FM21</accession>
<evidence type="ECO:0000313" key="2">
    <source>
        <dbReference type="Proteomes" id="UP001207930"/>
    </source>
</evidence>
<protein>
    <recommendedName>
        <fullName evidence="3">Ribbon-helix-helix protein CopG domain-containing protein</fullName>
    </recommendedName>
</protein>
<dbReference type="Proteomes" id="UP001207930">
    <property type="component" value="Unassembled WGS sequence"/>
</dbReference>
<sequence length="72" mass="7761">MSDDEAHEIRKQAKLAGITVSDFLRRRAMGHVSGTPVGKVRCEFTGAEIFAPLEGAGPLTTASVREMLSDFP</sequence>
<dbReference type="EMBL" id="JAPDDS010000003">
    <property type="protein sequence ID" value="MCW1884622.1"/>
    <property type="molecule type" value="Genomic_DNA"/>
</dbReference>
<gene>
    <name evidence="1" type="ORF">OKA04_07745</name>
</gene>
<keyword evidence="2" id="KW-1185">Reference proteome</keyword>
<dbReference type="Pfam" id="PF21983">
    <property type="entry name" value="NikA-like"/>
    <property type="match status" value="1"/>
</dbReference>
<proteinExistence type="predicted"/>
<evidence type="ECO:0008006" key="3">
    <source>
        <dbReference type="Google" id="ProtNLM"/>
    </source>
</evidence>